<feature type="transmembrane region" description="Helical" evidence="13">
    <location>
        <begin position="20"/>
        <end position="44"/>
    </location>
</feature>
<name>A0A8E2E5R1_9PEZI</name>
<dbReference type="InterPro" id="IPR057326">
    <property type="entry name" value="KR_dom"/>
</dbReference>
<dbReference type="GO" id="GO:0016020">
    <property type="term" value="C:membrane"/>
    <property type="evidence" value="ECO:0007669"/>
    <property type="project" value="UniProtKB-SubCell"/>
</dbReference>
<evidence type="ECO:0000256" key="4">
    <source>
        <dbReference type="ARBA" id="ARBA00022857"/>
    </source>
</evidence>
<keyword evidence="5 13" id="KW-1133">Transmembrane helix</keyword>
<dbReference type="CDD" id="cd05339">
    <property type="entry name" value="17beta-HSDXI-like_SDR_c"/>
    <property type="match status" value="1"/>
</dbReference>
<evidence type="ECO:0000256" key="13">
    <source>
        <dbReference type="SAM" id="Phobius"/>
    </source>
</evidence>
<feature type="domain" description="Ketoreductase" evidence="14">
    <location>
        <begin position="92"/>
        <end position="267"/>
    </location>
</feature>
<accession>A0A8E2E5R1</accession>
<sequence>MKAKTSLSLPEKPWHHYLTIDLILTVLNYTIFHPFVACIIPLCLRAQLTPYEHPAMRLTIAWAFILTVVSVVGLMSDRFAYGAPREVDLSEEVIVVTGGARGLGALIAEVYGMRGANVAVIDVKKFGEDEAEEKGIAYYQCDVGDRKQVEEVGKRIVEDLGPPTILINNAGIVHGKPLLELSPEEIESTFRINTLSHFHTLQTFLPGMLSAGYGTIVTVSSVLAHLGAANLSDYTSSKSALLALHASLRAELALLPQGPNINTILVTPGQLCTPMFSGVKTPSNFFAPIVGPVDVAKEIIRMVDRGESGEIAVPLYARWIRLLGVMPVGLQSMIRAWSGVDRAMVHRAGNGNTDS</sequence>
<dbReference type="SMART" id="SM00822">
    <property type="entry name" value="PKS_KR"/>
    <property type="match status" value="1"/>
</dbReference>
<dbReference type="InterPro" id="IPR020904">
    <property type="entry name" value="Sc_DH/Rdtase_CS"/>
</dbReference>
<evidence type="ECO:0000256" key="10">
    <source>
        <dbReference type="ARBA" id="ARBA00068717"/>
    </source>
</evidence>
<keyword evidence="3 13" id="KW-0812">Transmembrane</keyword>
<organism evidence="15 16">
    <name type="scientific">Lepidopterella palustris CBS 459.81</name>
    <dbReference type="NCBI Taxonomy" id="1314670"/>
    <lineage>
        <taxon>Eukaryota</taxon>
        <taxon>Fungi</taxon>
        <taxon>Dikarya</taxon>
        <taxon>Ascomycota</taxon>
        <taxon>Pezizomycotina</taxon>
        <taxon>Dothideomycetes</taxon>
        <taxon>Pleosporomycetidae</taxon>
        <taxon>Mytilinidiales</taxon>
        <taxon>Argynnaceae</taxon>
        <taxon>Lepidopterella</taxon>
    </lineage>
</organism>
<evidence type="ECO:0000256" key="11">
    <source>
        <dbReference type="ARBA" id="ARBA00082544"/>
    </source>
</evidence>
<dbReference type="PANTHER" id="PTHR24322">
    <property type="entry name" value="PKSB"/>
    <property type="match status" value="1"/>
</dbReference>
<evidence type="ECO:0000256" key="6">
    <source>
        <dbReference type="ARBA" id="ARBA00023002"/>
    </source>
</evidence>
<keyword evidence="8 13" id="KW-0472">Membrane</keyword>
<dbReference type="PANTHER" id="PTHR24322:SF736">
    <property type="entry name" value="RETINOL DEHYDROGENASE 10"/>
    <property type="match status" value="1"/>
</dbReference>
<comment type="function">
    <text evidence="9">Catalyzes the reduction of all-trans-retinal to all-trans-retinol in the presence of NADPH.</text>
</comment>
<keyword evidence="7" id="KW-0443">Lipid metabolism</keyword>
<evidence type="ECO:0000256" key="7">
    <source>
        <dbReference type="ARBA" id="ARBA00023098"/>
    </source>
</evidence>
<comment type="similarity">
    <text evidence="2 12">Belongs to the short-chain dehydrogenases/reductases (SDR) family.</text>
</comment>
<dbReference type="Proteomes" id="UP000250266">
    <property type="component" value="Unassembled WGS sequence"/>
</dbReference>
<keyword evidence="6" id="KW-0560">Oxidoreductase</keyword>
<evidence type="ECO:0000256" key="5">
    <source>
        <dbReference type="ARBA" id="ARBA00022989"/>
    </source>
</evidence>
<evidence type="ECO:0000259" key="14">
    <source>
        <dbReference type="SMART" id="SM00822"/>
    </source>
</evidence>
<dbReference type="PRINTS" id="PR00081">
    <property type="entry name" value="GDHRDH"/>
</dbReference>
<dbReference type="EMBL" id="KV745103">
    <property type="protein sequence ID" value="OCK77745.1"/>
    <property type="molecule type" value="Genomic_DNA"/>
</dbReference>
<dbReference type="Pfam" id="PF00106">
    <property type="entry name" value="adh_short"/>
    <property type="match status" value="1"/>
</dbReference>
<dbReference type="GO" id="GO:0052650">
    <property type="term" value="F:all-trans-retinol dehydrogenase (NADP+) activity"/>
    <property type="evidence" value="ECO:0007669"/>
    <property type="project" value="UniProtKB-ARBA"/>
</dbReference>
<dbReference type="FunFam" id="3.40.50.720:FF:000131">
    <property type="entry name" value="Short-chain dehydrogenase/reductase 3"/>
    <property type="match status" value="1"/>
</dbReference>
<dbReference type="OrthoDB" id="5840532at2759"/>
<evidence type="ECO:0000256" key="8">
    <source>
        <dbReference type="ARBA" id="ARBA00023136"/>
    </source>
</evidence>
<evidence type="ECO:0000256" key="2">
    <source>
        <dbReference type="ARBA" id="ARBA00006484"/>
    </source>
</evidence>
<keyword evidence="4" id="KW-0521">NADP</keyword>
<feature type="transmembrane region" description="Helical" evidence="13">
    <location>
        <begin position="56"/>
        <end position="75"/>
    </location>
</feature>
<gene>
    <name evidence="15" type="ORF">K432DRAFT_303510</name>
</gene>
<evidence type="ECO:0000256" key="3">
    <source>
        <dbReference type="ARBA" id="ARBA00022692"/>
    </source>
</evidence>
<dbReference type="InterPro" id="IPR002347">
    <property type="entry name" value="SDR_fam"/>
</dbReference>
<dbReference type="Gene3D" id="3.40.50.720">
    <property type="entry name" value="NAD(P)-binding Rossmann-like Domain"/>
    <property type="match status" value="1"/>
</dbReference>
<evidence type="ECO:0000256" key="1">
    <source>
        <dbReference type="ARBA" id="ARBA00004141"/>
    </source>
</evidence>
<dbReference type="PROSITE" id="PS00061">
    <property type="entry name" value="ADH_SHORT"/>
    <property type="match status" value="1"/>
</dbReference>
<reference evidence="15 16" key="1">
    <citation type="journal article" date="2016" name="Nat. Commun.">
        <title>Ectomycorrhizal ecology is imprinted in the genome of the dominant symbiotic fungus Cenococcum geophilum.</title>
        <authorList>
            <consortium name="DOE Joint Genome Institute"/>
            <person name="Peter M."/>
            <person name="Kohler A."/>
            <person name="Ohm R.A."/>
            <person name="Kuo A."/>
            <person name="Krutzmann J."/>
            <person name="Morin E."/>
            <person name="Arend M."/>
            <person name="Barry K.W."/>
            <person name="Binder M."/>
            <person name="Choi C."/>
            <person name="Clum A."/>
            <person name="Copeland A."/>
            <person name="Grisel N."/>
            <person name="Haridas S."/>
            <person name="Kipfer T."/>
            <person name="LaButti K."/>
            <person name="Lindquist E."/>
            <person name="Lipzen A."/>
            <person name="Maire R."/>
            <person name="Meier B."/>
            <person name="Mihaltcheva S."/>
            <person name="Molinier V."/>
            <person name="Murat C."/>
            <person name="Poggeler S."/>
            <person name="Quandt C.A."/>
            <person name="Sperisen C."/>
            <person name="Tritt A."/>
            <person name="Tisserant E."/>
            <person name="Crous P.W."/>
            <person name="Henrissat B."/>
            <person name="Nehls U."/>
            <person name="Egli S."/>
            <person name="Spatafora J.W."/>
            <person name="Grigoriev I.V."/>
            <person name="Martin F.M."/>
        </authorList>
    </citation>
    <scope>NUCLEOTIDE SEQUENCE [LARGE SCALE GENOMIC DNA]</scope>
    <source>
        <strain evidence="15 16">CBS 459.81</strain>
    </source>
</reference>
<evidence type="ECO:0000313" key="15">
    <source>
        <dbReference type="EMBL" id="OCK77745.1"/>
    </source>
</evidence>
<dbReference type="PRINTS" id="PR00080">
    <property type="entry name" value="SDRFAMILY"/>
</dbReference>
<dbReference type="AlphaFoldDB" id="A0A8E2E5R1"/>
<keyword evidence="16" id="KW-1185">Reference proteome</keyword>
<comment type="subcellular location">
    <subcellularLocation>
        <location evidence="1">Membrane</location>
        <topology evidence="1">Multi-pass membrane protein</topology>
    </subcellularLocation>
</comment>
<dbReference type="InterPro" id="IPR036291">
    <property type="entry name" value="NAD(P)-bd_dom_sf"/>
</dbReference>
<proteinExistence type="inferred from homology"/>
<evidence type="ECO:0000313" key="16">
    <source>
        <dbReference type="Proteomes" id="UP000250266"/>
    </source>
</evidence>
<evidence type="ECO:0000256" key="12">
    <source>
        <dbReference type="RuleBase" id="RU000363"/>
    </source>
</evidence>
<protein>
    <recommendedName>
        <fullName evidence="10">Short-chain dehydrogenase/reductase 3</fullName>
    </recommendedName>
    <alternativeName>
        <fullName evidence="11">Retinal short-chain dehydrogenase/reductase 1</fullName>
    </alternativeName>
</protein>
<dbReference type="SUPFAM" id="SSF51735">
    <property type="entry name" value="NAD(P)-binding Rossmann-fold domains"/>
    <property type="match status" value="1"/>
</dbReference>
<evidence type="ECO:0000256" key="9">
    <source>
        <dbReference type="ARBA" id="ARBA00059620"/>
    </source>
</evidence>